<reference evidence="1 2" key="1">
    <citation type="submission" date="2021-06" db="EMBL/GenBank/DDBJ databases">
        <authorList>
            <person name="Palmer J.M."/>
        </authorList>
    </citation>
    <scope>NUCLEOTIDE SEQUENCE [LARGE SCALE GENOMIC DNA]</scope>
    <source>
        <strain evidence="1 2">AS_MEX2019</strain>
        <tissue evidence="1">Muscle</tissue>
    </source>
</reference>
<dbReference type="EMBL" id="JAHRIP010060283">
    <property type="protein sequence ID" value="MEQ2304816.1"/>
    <property type="molecule type" value="Genomic_DNA"/>
</dbReference>
<evidence type="ECO:0000313" key="1">
    <source>
        <dbReference type="EMBL" id="MEQ2304816.1"/>
    </source>
</evidence>
<comment type="caution">
    <text evidence="1">The sequence shown here is derived from an EMBL/GenBank/DDBJ whole genome shotgun (WGS) entry which is preliminary data.</text>
</comment>
<accession>A0ABV0ZH25</accession>
<keyword evidence="2" id="KW-1185">Reference proteome</keyword>
<gene>
    <name evidence="1" type="ORF">AMECASPLE_031258</name>
</gene>
<sequence>MWSIVKPSIHPSRGGTKSAVGVFSVTPCGTSGVVNNKALASLASRFPFGSRQPIIVVLAEHFCSNNTFGSASERIRQRFCLLLLKKYQSLKNPKLGRDQSSAGNPKSAQQ</sequence>
<name>A0ABV0ZH25_9TELE</name>
<dbReference type="Proteomes" id="UP001469553">
    <property type="component" value="Unassembled WGS sequence"/>
</dbReference>
<evidence type="ECO:0000313" key="2">
    <source>
        <dbReference type="Proteomes" id="UP001469553"/>
    </source>
</evidence>
<organism evidence="1 2">
    <name type="scientific">Ameca splendens</name>
    <dbReference type="NCBI Taxonomy" id="208324"/>
    <lineage>
        <taxon>Eukaryota</taxon>
        <taxon>Metazoa</taxon>
        <taxon>Chordata</taxon>
        <taxon>Craniata</taxon>
        <taxon>Vertebrata</taxon>
        <taxon>Euteleostomi</taxon>
        <taxon>Actinopterygii</taxon>
        <taxon>Neopterygii</taxon>
        <taxon>Teleostei</taxon>
        <taxon>Neoteleostei</taxon>
        <taxon>Acanthomorphata</taxon>
        <taxon>Ovalentaria</taxon>
        <taxon>Atherinomorphae</taxon>
        <taxon>Cyprinodontiformes</taxon>
        <taxon>Goodeidae</taxon>
        <taxon>Ameca</taxon>
    </lineage>
</organism>
<proteinExistence type="predicted"/>
<protein>
    <submittedName>
        <fullName evidence="1">Uncharacterized protein</fullName>
    </submittedName>
</protein>